<keyword evidence="3 4" id="KW-0002">3D-structure</keyword>
<dbReference type="PDB" id="8B6F">
    <property type="method" value="EM"/>
    <property type="resolution" value="2.80 A"/>
    <property type="chains" value="BE=1-189"/>
</dbReference>
<sequence>MFNILKGAQLSFRSITNKSVNNYYNIMRQVSLDSNPIVLYQSSTFTGNGLQEFYENADALTKYLKLVPFFLEKNLYDHPKQFVIKMEFHPQNKVLSLDCLTHQGVLKKTVNLENLIPVPYEDYVQFCRRKLFNAPLFLDTEMIYFNTFQNEFYVFDKNAKWNEEGINHPELDISKLYNEKAWFDSLRII</sequence>
<dbReference type="EMDB" id="EMD-25882"/>
<name>Q23KE0_TETTS</name>
<dbReference type="PDB" id="8GYM">
    <property type="method" value="EM"/>
    <property type="resolution" value="2.96 A"/>
    <property type="chains" value="P2/p2=1-189"/>
</dbReference>
<reference evidence="6 7" key="3">
    <citation type="journal article" date="2023" name="Nat. Commun.">
        <title>Structures of Tetrahymena thermophila respiratory megacomplexes on the tubular mitochondrial cristae.</title>
        <authorList>
            <person name="Han F."/>
            <person name="Hu Y."/>
            <person name="Wu M."/>
            <person name="He Z."/>
            <person name="Tian H."/>
            <person name="Zhou L."/>
        </authorList>
    </citation>
    <scope>STRUCTURE BY ELECTRON MICROSCOPY (2.96 ANGSTROMS)</scope>
</reference>
<dbReference type="Proteomes" id="UP000009168">
    <property type="component" value="Unassembled WGS sequence"/>
</dbReference>
<dbReference type="HOGENOM" id="CLU_1558237_0_0_1"/>
<dbReference type="AlphaFoldDB" id="Q23KE0"/>
<proteinExistence type="evidence at protein level"/>
<dbReference type="EMDB" id="EMD-34403"/>
<dbReference type="PDB" id="8GZU">
    <property type="method" value="EM"/>
    <property type="resolution" value="4.18 A"/>
    <property type="chains" value="P2/p2=1-189"/>
</dbReference>
<evidence type="ECO:0007829" key="7">
    <source>
        <dbReference type="PDB" id="8GZU"/>
    </source>
</evidence>
<evidence type="ECO:0007829" key="3">
    <source>
        <dbReference type="PDB" id="7TGH"/>
    </source>
</evidence>
<gene>
    <name evidence="1" type="ORF">TTHERM_00193950</name>
</gene>
<dbReference type="RefSeq" id="XP_001017148.1">
    <property type="nucleotide sequence ID" value="XM_001017148.3"/>
</dbReference>
<dbReference type="EMDB" id="EMD-16184"/>
<evidence type="ECO:0007829" key="6">
    <source>
        <dbReference type="PDB" id="8GYM"/>
    </source>
</evidence>
<dbReference type="OrthoDB" id="310974at2759"/>
<reference evidence="4 5" key="4">
    <citation type="journal article" date="2023" name="Nature">
        <title>Structural basis of mitochondrial membrane bending by the I-II-III&lt;sub&gt;2&lt;/sub&gt;-IV&lt;sub&gt;2&lt;/sub&gt; supercomplex.</title>
        <authorList>
            <person name="Muhleip A."/>
            <person name="Flygaard R.K."/>
            <person name="Baradaran R."/>
            <person name="Haapanen O."/>
            <person name="Gruhl T."/>
            <person name="Tobiasson V."/>
            <person name="Marechal A."/>
            <person name="Sharma V."/>
            <person name="Amunts A."/>
        </authorList>
    </citation>
    <scope>STRUCTURE BY ELECTRON MICROSCOPY (2.80 ANGSTROMS)</scope>
</reference>
<accession>Q23KE0</accession>
<dbReference type="OMA" id="MENTFNE"/>
<dbReference type="eggNOG" id="ENOG502STXK">
    <property type="taxonomic scope" value="Eukaryota"/>
</dbReference>
<dbReference type="InParanoid" id="Q23KE0"/>
<dbReference type="PDB" id="7TGH">
    <property type="method" value="EM"/>
    <property type="resolution" value="2.60 A"/>
    <property type="chains" value="P2=1-189"/>
</dbReference>
<protein>
    <submittedName>
        <fullName evidence="1">Uncharacterized protein</fullName>
    </submittedName>
</protein>
<dbReference type="EMDB" id="EMD-15865"/>
<dbReference type="KEGG" id="tet:TTHERM_00193950"/>
<dbReference type="STRING" id="312017.Q23KE0"/>
<keyword evidence="2" id="KW-1185">Reference proteome</keyword>
<dbReference type="PDB" id="8BQS">
    <property type="method" value="EM"/>
    <property type="resolution" value="2.90 A"/>
    <property type="chains" value="BE=1-189"/>
</dbReference>
<evidence type="ECO:0000313" key="2">
    <source>
        <dbReference type="Proteomes" id="UP000009168"/>
    </source>
</evidence>
<organism evidence="1 2">
    <name type="scientific">Tetrahymena thermophila (strain SB210)</name>
    <dbReference type="NCBI Taxonomy" id="312017"/>
    <lineage>
        <taxon>Eukaryota</taxon>
        <taxon>Sar</taxon>
        <taxon>Alveolata</taxon>
        <taxon>Ciliophora</taxon>
        <taxon>Intramacronucleata</taxon>
        <taxon>Oligohymenophorea</taxon>
        <taxon>Hymenostomatida</taxon>
        <taxon>Tetrahymenina</taxon>
        <taxon>Tetrahymenidae</taxon>
        <taxon>Tetrahymena</taxon>
    </lineage>
</organism>
<dbReference type="GeneID" id="7844623"/>
<dbReference type="EMDB" id="EMD-34373"/>
<reference evidence="3" key="2">
    <citation type="journal article" date="2022" name="Science">
        <title>Structures of &lt;i&gt;Tetrahymena&lt;/i&gt;'s respiratory chain reveal the diversity of eukaryotic core metabolism.</title>
        <authorList>
            <person name="Zhou L."/>
            <person name="Maldonado M."/>
            <person name="Padavannil A."/>
            <person name="Guo F."/>
            <person name="Letts J.A."/>
        </authorList>
    </citation>
    <scope>STRUCTURE BY ELECTRON MICROSCOPY (2.60 ANGSTROMS)</scope>
</reference>
<evidence type="ECO:0007829" key="4">
    <source>
        <dbReference type="PDB" id="8B6F"/>
    </source>
</evidence>
<dbReference type="EMBL" id="GG662673">
    <property type="protein sequence ID" value="EAR96903.1"/>
    <property type="molecule type" value="Genomic_DNA"/>
</dbReference>
<evidence type="ECO:0000313" key="1">
    <source>
        <dbReference type="EMBL" id="EAR96903.1"/>
    </source>
</evidence>
<evidence type="ECO:0007829" key="5">
    <source>
        <dbReference type="PDB" id="8BQS"/>
    </source>
</evidence>
<reference evidence="2" key="1">
    <citation type="journal article" date="2006" name="PLoS Biol.">
        <title>Macronuclear genome sequence of the ciliate Tetrahymena thermophila, a model eukaryote.</title>
        <authorList>
            <person name="Eisen J.A."/>
            <person name="Coyne R.S."/>
            <person name="Wu M."/>
            <person name="Wu D."/>
            <person name="Thiagarajan M."/>
            <person name="Wortman J.R."/>
            <person name="Badger J.H."/>
            <person name="Ren Q."/>
            <person name="Amedeo P."/>
            <person name="Jones K.M."/>
            <person name="Tallon L.J."/>
            <person name="Delcher A.L."/>
            <person name="Salzberg S.L."/>
            <person name="Silva J.C."/>
            <person name="Haas B.J."/>
            <person name="Majoros W.H."/>
            <person name="Farzad M."/>
            <person name="Carlton J.M."/>
            <person name="Smith R.K. Jr."/>
            <person name="Garg J."/>
            <person name="Pearlman R.E."/>
            <person name="Karrer K.M."/>
            <person name="Sun L."/>
            <person name="Manning G."/>
            <person name="Elde N.C."/>
            <person name="Turkewitz A.P."/>
            <person name="Asai D.J."/>
            <person name="Wilkes D.E."/>
            <person name="Wang Y."/>
            <person name="Cai H."/>
            <person name="Collins K."/>
            <person name="Stewart B.A."/>
            <person name="Lee S.R."/>
            <person name="Wilamowska K."/>
            <person name="Weinberg Z."/>
            <person name="Ruzzo W.L."/>
            <person name="Wloga D."/>
            <person name="Gaertig J."/>
            <person name="Frankel J."/>
            <person name="Tsao C.-C."/>
            <person name="Gorovsky M.A."/>
            <person name="Keeling P.J."/>
            <person name="Waller R.F."/>
            <person name="Patron N.J."/>
            <person name="Cherry J.M."/>
            <person name="Stover N.A."/>
            <person name="Krieger C.J."/>
            <person name="del Toro C."/>
            <person name="Ryder H.F."/>
            <person name="Williamson S.C."/>
            <person name="Barbeau R.A."/>
            <person name="Hamilton E.P."/>
            <person name="Orias E."/>
        </authorList>
    </citation>
    <scope>NUCLEOTIDE SEQUENCE [LARGE SCALE GENOMIC DNA]</scope>
    <source>
        <strain evidence="2">SB210</strain>
    </source>
</reference>